<dbReference type="FunFam" id="3.20.20.80:FF:000013">
    <property type="entry name" value="lactase-phlorizin hydrolase"/>
    <property type="match status" value="1"/>
</dbReference>
<dbReference type="OrthoDB" id="65569at2759"/>
<gene>
    <name evidence="10" type="primary">LOC117648072</name>
</gene>
<organism evidence="10">
    <name type="scientific">Thrips palmi</name>
    <name type="common">Melon thrips</name>
    <dbReference type="NCBI Taxonomy" id="161013"/>
    <lineage>
        <taxon>Eukaryota</taxon>
        <taxon>Metazoa</taxon>
        <taxon>Ecdysozoa</taxon>
        <taxon>Arthropoda</taxon>
        <taxon>Hexapoda</taxon>
        <taxon>Insecta</taxon>
        <taxon>Pterygota</taxon>
        <taxon>Neoptera</taxon>
        <taxon>Paraneoptera</taxon>
        <taxon>Thysanoptera</taxon>
        <taxon>Terebrantia</taxon>
        <taxon>Thripoidea</taxon>
        <taxon>Thripidae</taxon>
        <taxon>Thrips</taxon>
    </lineage>
</organism>
<feature type="signal peptide" evidence="7">
    <location>
        <begin position="1"/>
        <end position="18"/>
    </location>
</feature>
<keyword evidence="9" id="KW-1185">Reference proteome</keyword>
<evidence type="ECO:0000256" key="4">
    <source>
        <dbReference type="ARBA" id="ARBA00023180"/>
    </source>
</evidence>
<dbReference type="GO" id="GO:0005975">
    <property type="term" value="P:carbohydrate metabolic process"/>
    <property type="evidence" value="ECO:0007669"/>
    <property type="project" value="InterPro"/>
</dbReference>
<evidence type="ECO:0000256" key="3">
    <source>
        <dbReference type="ARBA" id="ARBA00022801"/>
    </source>
</evidence>
<dbReference type="GO" id="GO:0005576">
    <property type="term" value="C:extracellular region"/>
    <property type="evidence" value="ECO:0007669"/>
    <property type="project" value="InterPro"/>
</dbReference>
<keyword evidence="3" id="KW-0378">Hydrolase</keyword>
<evidence type="ECO:0000259" key="8">
    <source>
        <dbReference type="PROSITE" id="PS50940"/>
    </source>
</evidence>
<feature type="chain" id="PRO_5028424593" evidence="7">
    <location>
        <begin position="19"/>
        <end position="764"/>
    </location>
</feature>
<dbReference type="SUPFAM" id="SSF57625">
    <property type="entry name" value="Invertebrate chitin-binding proteins"/>
    <property type="match status" value="2"/>
</dbReference>
<keyword evidence="7" id="KW-0732">Signal</keyword>
<dbReference type="InParanoid" id="A0A6P8ZQM8"/>
<accession>A0A6P8ZQM8</accession>
<comment type="similarity">
    <text evidence="1">Belongs to the glycosyl hydrolase 1 family.</text>
</comment>
<dbReference type="PRINTS" id="PR00131">
    <property type="entry name" value="GLHYDRLASE1"/>
</dbReference>
<name>A0A6P8ZQM8_THRPL</name>
<dbReference type="Pfam" id="PF00232">
    <property type="entry name" value="Glyco_hydro_1"/>
    <property type="match status" value="1"/>
</dbReference>
<proteinExistence type="inferred from homology"/>
<reference evidence="10" key="1">
    <citation type="submission" date="2025-08" db="UniProtKB">
        <authorList>
            <consortium name="RefSeq"/>
        </authorList>
    </citation>
    <scope>IDENTIFICATION</scope>
    <source>
        <tissue evidence="10">Total insect</tissue>
    </source>
</reference>
<comment type="subunit">
    <text evidence="2">Homodimer.</text>
</comment>
<evidence type="ECO:0000256" key="6">
    <source>
        <dbReference type="SAM" id="MobiDB-lite"/>
    </source>
</evidence>
<dbReference type="InterPro" id="IPR002557">
    <property type="entry name" value="Chitin-bd_dom"/>
</dbReference>
<evidence type="ECO:0000256" key="1">
    <source>
        <dbReference type="ARBA" id="ARBA00010838"/>
    </source>
</evidence>
<feature type="region of interest" description="Disordered" evidence="6">
    <location>
        <begin position="264"/>
        <end position="289"/>
    </location>
</feature>
<keyword evidence="5" id="KW-0326">Glycosidase</keyword>
<dbReference type="PANTHER" id="PTHR10353:SF36">
    <property type="entry name" value="LP05116P"/>
    <property type="match status" value="1"/>
</dbReference>
<dbReference type="GeneID" id="117648072"/>
<dbReference type="SMART" id="SM00494">
    <property type="entry name" value="ChtBD2"/>
    <property type="match status" value="2"/>
</dbReference>
<dbReference type="InterPro" id="IPR001360">
    <property type="entry name" value="Glyco_hydro_1"/>
</dbReference>
<dbReference type="InterPro" id="IPR036508">
    <property type="entry name" value="Chitin-bd_dom_sf"/>
</dbReference>
<feature type="compositionally biased region" description="Acidic residues" evidence="6">
    <location>
        <begin position="271"/>
        <end position="283"/>
    </location>
</feature>
<evidence type="ECO:0000256" key="5">
    <source>
        <dbReference type="ARBA" id="ARBA00023295"/>
    </source>
</evidence>
<dbReference type="Gene3D" id="2.170.140.10">
    <property type="entry name" value="Chitin binding domain"/>
    <property type="match status" value="2"/>
</dbReference>
<dbReference type="GO" id="GO:0008422">
    <property type="term" value="F:beta-glucosidase activity"/>
    <property type="evidence" value="ECO:0007669"/>
    <property type="project" value="TreeGrafter"/>
</dbReference>
<dbReference type="Gene3D" id="3.20.20.80">
    <property type="entry name" value="Glycosidases"/>
    <property type="match status" value="1"/>
</dbReference>
<protein>
    <submittedName>
        <fullName evidence="10">Myrosinase 1-like</fullName>
    </submittedName>
</protein>
<dbReference type="RefSeq" id="XP_034246129.1">
    <property type="nucleotide sequence ID" value="XM_034390238.1"/>
</dbReference>
<keyword evidence="4" id="KW-0325">Glycoprotein</keyword>
<feature type="domain" description="Chitin-binding type-2" evidence="8">
    <location>
        <begin position="109"/>
        <end position="165"/>
    </location>
</feature>
<dbReference type="InterPro" id="IPR017853">
    <property type="entry name" value="GH"/>
</dbReference>
<dbReference type="Proteomes" id="UP000515158">
    <property type="component" value="Unplaced"/>
</dbReference>
<dbReference type="SUPFAM" id="SSF51445">
    <property type="entry name" value="(Trans)glycosidases"/>
    <property type="match status" value="1"/>
</dbReference>
<sequence length="764" mass="83687">MATHIVLLLAVAAVAVEAAVTTSPRTLKPKSHPLLGASLGATADATQDCQSQLARCTDCTTLLTCTRLGAVYRPLTTTTCSGTTPYCSNGACVATLPDDCSAEPTADTTFTCNGDGYFPSPSSCQKYYLCANNQAYAFDCTPYKNTVFSYEKALCVPSTEATCNTVACNNNNVGTYQQWRSEHSVYFVCTDNNAAHAYVADCGANHAITADGDCALACLREGRLPDESSPDRYFECIQTATNTFTDPIPGTCPAGTTFDVSTERCVSTGTPDDDDGDHPEEDLYEPRSSVPESMYQLPADLKIGTASAAYQIEGAWNEDGKSPSIWDVFFHSRPGMDNGDVADDSYHKWQEDVQLLVDLGVNMYRFSMAWTRVLPGGSQAAGSSPEGVAYYDNLINELLRQNIEPVITLHHWDIPQLYQDDGGWMTEAIQDRFLDYADFAFKTFGDRVKTWLLLNEPHVFCNGGYEGSSYAPGLGLAGTGGYTCVHNMILAHAKAYHLYNDTYRATQGGQVGSSFDLQFHVPASDSPEDVEAAERSNVFTFAWIADPVMKGDYPALMREIVDRNSFGNGLTVSRLPTFTAAEKALIVNTMDFIGLNHYSISLTTPGTATAAVTSPSMTNDTNVRGFTRSSWLKTARGSFVVAPWGFRAVLNWIKDRYDNFPVLVTENGYAGAHDEYTSDPGREGYYSTYMRALARAINEDGCNVIGYTAWCLEDNLEWSDGFSLRFGLAHVDYDDPNRPRVLKNSARLFRDVATTKYARFVQPV</sequence>
<evidence type="ECO:0000256" key="2">
    <source>
        <dbReference type="ARBA" id="ARBA00011738"/>
    </source>
</evidence>
<evidence type="ECO:0000313" key="10">
    <source>
        <dbReference type="RefSeq" id="XP_034246129.1"/>
    </source>
</evidence>
<evidence type="ECO:0000256" key="7">
    <source>
        <dbReference type="SAM" id="SignalP"/>
    </source>
</evidence>
<dbReference type="AlphaFoldDB" id="A0A6P8ZQM8"/>
<dbReference type="PROSITE" id="PS50940">
    <property type="entry name" value="CHIT_BIND_II"/>
    <property type="match status" value="1"/>
</dbReference>
<evidence type="ECO:0000313" key="9">
    <source>
        <dbReference type="Proteomes" id="UP000515158"/>
    </source>
</evidence>
<dbReference type="PANTHER" id="PTHR10353">
    <property type="entry name" value="GLYCOSYL HYDROLASE"/>
    <property type="match status" value="1"/>
</dbReference>
<dbReference type="GO" id="GO:0008061">
    <property type="term" value="F:chitin binding"/>
    <property type="evidence" value="ECO:0007669"/>
    <property type="project" value="InterPro"/>
</dbReference>
<dbReference type="KEGG" id="tpal:117648072"/>
<dbReference type="Pfam" id="PF01607">
    <property type="entry name" value="CBM_14"/>
    <property type="match status" value="1"/>
</dbReference>